<reference evidence="3 4" key="1">
    <citation type="journal article" date="2018" name="Nat. Ecol. Evol.">
        <title>Pezizomycetes genomes reveal the molecular basis of ectomycorrhizal truffle lifestyle.</title>
        <authorList>
            <person name="Murat C."/>
            <person name="Payen T."/>
            <person name="Noel B."/>
            <person name="Kuo A."/>
            <person name="Morin E."/>
            <person name="Chen J."/>
            <person name="Kohler A."/>
            <person name="Krizsan K."/>
            <person name="Balestrini R."/>
            <person name="Da Silva C."/>
            <person name="Montanini B."/>
            <person name="Hainaut M."/>
            <person name="Levati E."/>
            <person name="Barry K.W."/>
            <person name="Belfiori B."/>
            <person name="Cichocki N."/>
            <person name="Clum A."/>
            <person name="Dockter R.B."/>
            <person name="Fauchery L."/>
            <person name="Guy J."/>
            <person name="Iotti M."/>
            <person name="Le Tacon F."/>
            <person name="Lindquist E.A."/>
            <person name="Lipzen A."/>
            <person name="Malagnac F."/>
            <person name="Mello A."/>
            <person name="Molinier V."/>
            <person name="Miyauchi S."/>
            <person name="Poulain J."/>
            <person name="Riccioni C."/>
            <person name="Rubini A."/>
            <person name="Sitrit Y."/>
            <person name="Splivallo R."/>
            <person name="Traeger S."/>
            <person name="Wang M."/>
            <person name="Zifcakova L."/>
            <person name="Wipf D."/>
            <person name="Zambonelli A."/>
            <person name="Paolocci F."/>
            <person name="Nowrousian M."/>
            <person name="Ottonello S."/>
            <person name="Baldrian P."/>
            <person name="Spatafora J.W."/>
            <person name="Henrissat B."/>
            <person name="Nagy L.G."/>
            <person name="Aury J.M."/>
            <person name="Wincker P."/>
            <person name="Grigoriev I.V."/>
            <person name="Bonfante P."/>
            <person name="Martin F.M."/>
        </authorList>
    </citation>
    <scope>NUCLEOTIDE SEQUENCE [LARGE SCALE GENOMIC DNA]</scope>
    <source>
        <strain evidence="3 4">RN42</strain>
    </source>
</reference>
<feature type="region of interest" description="Disordered" evidence="2">
    <location>
        <begin position="568"/>
        <end position="588"/>
    </location>
</feature>
<dbReference type="Proteomes" id="UP000275078">
    <property type="component" value="Unassembled WGS sequence"/>
</dbReference>
<evidence type="ECO:0000313" key="3">
    <source>
        <dbReference type="EMBL" id="RPA72266.1"/>
    </source>
</evidence>
<evidence type="ECO:0000256" key="1">
    <source>
        <dbReference type="SAM" id="Coils"/>
    </source>
</evidence>
<organism evidence="3 4">
    <name type="scientific">Ascobolus immersus RN42</name>
    <dbReference type="NCBI Taxonomy" id="1160509"/>
    <lineage>
        <taxon>Eukaryota</taxon>
        <taxon>Fungi</taxon>
        <taxon>Dikarya</taxon>
        <taxon>Ascomycota</taxon>
        <taxon>Pezizomycotina</taxon>
        <taxon>Pezizomycetes</taxon>
        <taxon>Pezizales</taxon>
        <taxon>Ascobolaceae</taxon>
        <taxon>Ascobolus</taxon>
    </lineage>
</organism>
<name>A0A3N4HGR1_ASCIM</name>
<dbReference type="AlphaFoldDB" id="A0A3N4HGR1"/>
<dbReference type="EMBL" id="ML119869">
    <property type="protein sequence ID" value="RPA72266.1"/>
    <property type="molecule type" value="Genomic_DNA"/>
</dbReference>
<dbReference type="OrthoDB" id="5365583at2759"/>
<evidence type="ECO:0000256" key="2">
    <source>
        <dbReference type="SAM" id="MobiDB-lite"/>
    </source>
</evidence>
<feature type="coiled-coil region" evidence="1">
    <location>
        <begin position="489"/>
        <end position="567"/>
    </location>
</feature>
<keyword evidence="4" id="KW-1185">Reference proteome</keyword>
<evidence type="ECO:0000313" key="4">
    <source>
        <dbReference type="Proteomes" id="UP000275078"/>
    </source>
</evidence>
<protein>
    <submittedName>
        <fullName evidence="3">Uncharacterized protein</fullName>
    </submittedName>
</protein>
<accession>A0A3N4HGR1</accession>
<sequence>MADPSATTATQSSESRFSQTIWGKGFEWAFSEGLILTINPRDARMQMTPSTSPPADALELQKRLAGITVGTNGLVFVLSQKKLGISFPCRDTEVLIRDAYYTAFRLCMQHVDQSRERWRIPGVLLRGSLGIGKSYFITFCLIMRLLQGHPTAFQDCSGNILRLFTETGCQNMIRDKHEESDLDEDPTVIALCDSVPDVRLLSSHTGREWPIVCAAPALGSLYSPVLCSRDMPEFRSFRKTCWPEEIYMDVPTRFELTIMHSVLRIWGSHLTAPEFQTFVTHFNPSLHILAKASSGSGGDWSRNFDFVHSRYIVNLIAKAKCILRGKKDPIDLGVFDDQPYEREETIVVLRPLEKSGGYCSVSRSGGDAVPTRMLWLVLARAAEEVRWEKGYIRNWLYVSKDFMEECWAEYWKGVLGSTKEACEFWGPRLAPNFKRDAPRTDLHSDVWKEAVEFSRPKPFGTSFKSARAERFPVKEAVKKDDTAWFKGTEEELEEIVTAMMKRARALEGETRDEFREEMKGEMERELQKEMEKEETVKIARLEAERETKAMQEEKVELEGELDRYLKELPKGENMKRKQADTEDGELHDAKIIAKHPKTVL</sequence>
<keyword evidence="1" id="KW-0175">Coiled coil</keyword>
<proteinExistence type="predicted"/>
<dbReference type="CDD" id="cd22249">
    <property type="entry name" value="UDM1_RNF168_RNF169-like"/>
    <property type="match status" value="1"/>
</dbReference>
<gene>
    <name evidence="3" type="ORF">BJ508DRAFT_314884</name>
</gene>